<sequence length="197" mass="21951">MTDGSHSKVKLNVRVPPSKKDEWKTALDDGETLTSLVQRAVDREIRDEYIHRDNLDNIAAGAPADIDFGEVTDRLDHLQGAVETLQTQLDDQLGHEGYDEEKVRDVAMKVTDYIPEAPDTDAVSSYDERLRYIENEIYKQQDGPSMGGLDGSAEKIAGLAGQDDIALVREALIFLENRTTVNVDSVIVDGTRHWVQV</sequence>
<dbReference type="EMBL" id="CP159204">
    <property type="protein sequence ID" value="XCF16707.1"/>
    <property type="molecule type" value="Genomic_DNA"/>
</dbReference>
<reference evidence="1" key="1">
    <citation type="submission" date="2024-06" db="EMBL/GenBank/DDBJ databases">
        <title>Genome Sequence of an extremely halophilic archaeon isolated from Permian era halite, Salado Formation, Carlsbad, New Mexico: Halobacterium sp. strain NMX12-1.</title>
        <authorList>
            <person name="Sotoa L."/>
            <person name="DasSarma P."/>
            <person name="Anton B.P."/>
            <person name="Vincze T."/>
            <person name="Verma I."/>
            <person name="Eralp B."/>
            <person name="Powers D.W."/>
            <person name="Dozier B.L."/>
            <person name="Roberts R.J."/>
            <person name="DasSarma S."/>
        </authorList>
    </citation>
    <scope>NUCLEOTIDE SEQUENCE</scope>
    <source>
        <strain evidence="1">NMX12-1</strain>
    </source>
</reference>
<dbReference type="GeneID" id="91107787"/>
<dbReference type="RefSeq" id="WP_353634499.1">
    <property type="nucleotide sequence ID" value="NZ_CP159204.1"/>
</dbReference>
<dbReference type="KEGG" id="hanx:ABSL23_01515"/>
<name>A0AAU8CDM7_9EURY</name>
<proteinExistence type="predicted"/>
<protein>
    <recommendedName>
        <fullName evidence="2">CopG family transcriptional regulator</fullName>
    </recommendedName>
</protein>
<evidence type="ECO:0008006" key="2">
    <source>
        <dbReference type="Google" id="ProtNLM"/>
    </source>
</evidence>
<evidence type="ECO:0000313" key="1">
    <source>
        <dbReference type="EMBL" id="XCF16707.1"/>
    </source>
</evidence>
<gene>
    <name evidence="1" type="ORF">ABSL23_01515</name>
</gene>
<organism evidence="1">
    <name type="scientific">Halobacterium sp. NMX12-1</name>
    <dbReference type="NCBI Taxonomy" id="3166650"/>
    <lineage>
        <taxon>Archaea</taxon>
        <taxon>Methanobacteriati</taxon>
        <taxon>Methanobacteriota</taxon>
        <taxon>Stenosarchaea group</taxon>
        <taxon>Halobacteria</taxon>
        <taxon>Halobacteriales</taxon>
        <taxon>Halobacteriaceae</taxon>
        <taxon>Halobacterium</taxon>
    </lineage>
</organism>
<accession>A0AAU8CDM7</accession>
<dbReference type="AlphaFoldDB" id="A0AAU8CDM7"/>